<evidence type="ECO:0000313" key="6">
    <source>
        <dbReference type="Proteomes" id="UP001156614"/>
    </source>
</evidence>
<dbReference type="NCBIfam" id="NF033789">
    <property type="entry name" value="repress_SdpR"/>
    <property type="match status" value="1"/>
</dbReference>
<dbReference type="InterPro" id="IPR011991">
    <property type="entry name" value="ArsR-like_HTH"/>
</dbReference>
<dbReference type="PRINTS" id="PR00778">
    <property type="entry name" value="HTHARSR"/>
</dbReference>
<dbReference type="PANTHER" id="PTHR33154">
    <property type="entry name" value="TRANSCRIPTIONAL REGULATOR, ARSR FAMILY"/>
    <property type="match status" value="1"/>
</dbReference>
<evidence type="ECO:0000313" key="5">
    <source>
        <dbReference type="EMBL" id="GLQ61501.1"/>
    </source>
</evidence>
<comment type="caution">
    <text evidence="5">The sequence shown here is derived from an EMBL/GenBank/DDBJ whole genome shotgun (WGS) entry which is preliminary data.</text>
</comment>
<keyword evidence="1" id="KW-0805">Transcription regulation</keyword>
<dbReference type="RefSeq" id="WP_099212543.1">
    <property type="nucleotide sequence ID" value="NZ_BEWM01000003.1"/>
</dbReference>
<evidence type="ECO:0000256" key="3">
    <source>
        <dbReference type="ARBA" id="ARBA00023163"/>
    </source>
</evidence>
<protein>
    <submittedName>
        <fullName evidence="5">Transcriptional regulator</fullName>
    </submittedName>
</protein>
<sequence>MSDVFKALADPTRRAILEMLRDREMTAGEISEHFTLAKPTLSGHLTVLLAANLVHRERVGTTLIYHLKLSVLEDAWLRLASSMRLGEETDLCRTDTAPSSPSQSS</sequence>
<keyword evidence="2" id="KW-0238">DNA-binding</keyword>
<accession>A0AAV5NAD9</accession>
<dbReference type="SUPFAM" id="SSF46785">
    <property type="entry name" value="Winged helix' DNA-binding domain"/>
    <property type="match status" value="1"/>
</dbReference>
<proteinExistence type="predicted"/>
<dbReference type="GO" id="GO:0003700">
    <property type="term" value="F:DNA-binding transcription factor activity"/>
    <property type="evidence" value="ECO:0007669"/>
    <property type="project" value="InterPro"/>
</dbReference>
<dbReference type="AlphaFoldDB" id="A0AAV5NAD9"/>
<dbReference type="PROSITE" id="PS50987">
    <property type="entry name" value="HTH_ARSR_2"/>
    <property type="match status" value="1"/>
</dbReference>
<dbReference type="CDD" id="cd00090">
    <property type="entry name" value="HTH_ARSR"/>
    <property type="match status" value="1"/>
</dbReference>
<dbReference type="InterPro" id="IPR036388">
    <property type="entry name" value="WH-like_DNA-bd_sf"/>
</dbReference>
<evidence type="ECO:0000256" key="1">
    <source>
        <dbReference type="ARBA" id="ARBA00023015"/>
    </source>
</evidence>
<keyword evidence="3" id="KW-0804">Transcription</keyword>
<dbReference type="Proteomes" id="UP001156614">
    <property type="component" value="Unassembled WGS sequence"/>
</dbReference>
<dbReference type="InterPro" id="IPR036390">
    <property type="entry name" value="WH_DNA-bd_sf"/>
</dbReference>
<organism evidence="5 6">
    <name type="scientific">Gluconobacter cerinus</name>
    <dbReference type="NCBI Taxonomy" id="38307"/>
    <lineage>
        <taxon>Bacteria</taxon>
        <taxon>Pseudomonadati</taxon>
        <taxon>Pseudomonadota</taxon>
        <taxon>Alphaproteobacteria</taxon>
        <taxon>Acetobacterales</taxon>
        <taxon>Acetobacteraceae</taxon>
        <taxon>Gluconobacter</taxon>
    </lineage>
</organism>
<dbReference type="PANTHER" id="PTHR33154:SF33">
    <property type="entry name" value="TRANSCRIPTIONAL REPRESSOR SDPR"/>
    <property type="match status" value="1"/>
</dbReference>
<dbReference type="NCBIfam" id="NF033788">
    <property type="entry name" value="HTH_metalloreg"/>
    <property type="match status" value="1"/>
</dbReference>
<keyword evidence="6" id="KW-1185">Reference proteome</keyword>
<dbReference type="EMBL" id="BSNU01000001">
    <property type="protein sequence ID" value="GLQ61501.1"/>
    <property type="molecule type" value="Genomic_DNA"/>
</dbReference>
<dbReference type="InterPro" id="IPR051081">
    <property type="entry name" value="HTH_MetalResp_TranReg"/>
</dbReference>
<reference evidence="6" key="1">
    <citation type="journal article" date="2019" name="Int. J. Syst. Evol. Microbiol.">
        <title>The Global Catalogue of Microorganisms (GCM) 10K type strain sequencing project: providing services to taxonomists for standard genome sequencing and annotation.</title>
        <authorList>
            <consortium name="The Broad Institute Genomics Platform"/>
            <consortium name="The Broad Institute Genome Sequencing Center for Infectious Disease"/>
            <person name="Wu L."/>
            <person name="Ma J."/>
        </authorList>
    </citation>
    <scope>NUCLEOTIDE SEQUENCE [LARGE SCALE GENOMIC DNA]</scope>
    <source>
        <strain evidence="6">NBRC 3267</strain>
    </source>
</reference>
<feature type="domain" description="HTH arsR-type" evidence="4">
    <location>
        <begin position="1"/>
        <end position="87"/>
    </location>
</feature>
<dbReference type="InterPro" id="IPR047796">
    <property type="entry name" value="SdpR-like_repress"/>
</dbReference>
<dbReference type="Gene3D" id="1.10.10.10">
    <property type="entry name" value="Winged helix-like DNA-binding domain superfamily/Winged helix DNA-binding domain"/>
    <property type="match status" value="1"/>
</dbReference>
<dbReference type="SMART" id="SM00418">
    <property type="entry name" value="HTH_ARSR"/>
    <property type="match status" value="1"/>
</dbReference>
<evidence type="ECO:0000259" key="4">
    <source>
        <dbReference type="PROSITE" id="PS50987"/>
    </source>
</evidence>
<gene>
    <name evidence="5" type="ORF">GCM10007867_03460</name>
</gene>
<name>A0AAV5NAD9_9PROT</name>
<dbReference type="Pfam" id="PF01022">
    <property type="entry name" value="HTH_5"/>
    <property type="match status" value="1"/>
</dbReference>
<dbReference type="GO" id="GO:0003677">
    <property type="term" value="F:DNA binding"/>
    <property type="evidence" value="ECO:0007669"/>
    <property type="project" value="UniProtKB-KW"/>
</dbReference>
<dbReference type="InterPro" id="IPR001845">
    <property type="entry name" value="HTH_ArsR_DNA-bd_dom"/>
</dbReference>
<evidence type="ECO:0000256" key="2">
    <source>
        <dbReference type="ARBA" id="ARBA00023125"/>
    </source>
</evidence>